<gene>
    <name evidence="1" type="ORF">AOQ71_30435</name>
</gene>
<accession>A0A0R3D5T8</accession>
<evidence type="ECO:0000313" key="2">
    <source>
        <dbReference type="Proteomes" id="UP000051936"/>
    </source>
</evidence>
<dbReference type="EMBL" id="LJYG01000108">
    <property type="protein sequence ID" value="KRQ03084.1"/>
    <property type="molecule type" value="Genomic_DNA"/>
</dbReference>
<dbReference type="OrthoDB" id="5464931at2"/>
<dbReference type="AlphaFoldDB" id="A0A0R3D5T8"/>
<reference evidence="1 2" key="1">
    <citation type="submission" date="2015-09" db="EMBL/GenBank/DDBJ databases">
        <title>Draft Genome Sequence of Bradyrhizobium manausense Strain BR 3351T, a Novel Symbiotic Nitrogen-Fixing Alphaproteobacterium Isolated from Brazilian Amazon Rain Forest.</title>
        <authorList>
            <person name="De Araujo J.L."/>
            <person name="Zilli J.E."/>
        </authorList>
    </citation>
    <scope>NUCLEOTIDE SEQUENCE [LARGE SCALE GENOMIC DNA]</scope>
    <source>
        <strain evidence="1 2">BR3351</strain>
    </source>
</reference>
<organism evidence="1 2">
    <name type="scientific">Bradyrhizobium manausense</name>
    <dbReference type="NCBI Taxonomy" id="989370"/>
    <lineage>
        <taxon>Bacteria</taxon>
        <taxon>Pseudomonadati</taxon>
        <taxon>Pseudomonadota</taxon>
        <taxon>Alphaproteobacteria</taxon>
        <taxon>Hyphomicrobiales</taxon>
        <taxon>Nitrobacteraceae</taxon>
        <taxon>Bradyrhizobium</taxon>
    </lineage>
</organism>
<comment type="caution">
    <text evidence="1">The sequence shown here is derived from an EMBL/GenBank/DDBJ whole genome shotgun (WGS) entry which is preliminary data.</text>
</comment>
<protein>
    <submittedName>
        <fullName evidence="1">Uncharacterized protein</fullName>
    </submittedName>
</protein>
<dbReference type="RefSeq" id="WP_057754759.1">
    <property type="nucleotide sequence ID" value="NZ_LJYG01000108.1"/>
</dbReference>
<keyword evidence="2" id="KW-1185">Reference proteome</keyword>
<dbReference type="Proteomes" id="UP000051936">
    <property type="component" value="Unassembled WGS sequence"/>
</dbReference>
<dbReference type="STRING" id="989370.AOQ71_30435"/>
<sequence length="141" mass="15005">MRDLANNLHFKPAFNPGAAVTDNTAQVSAILDTYGYGSAVLAFNTGTLSDADATFTVLLEESNDPAMAGANAVDDKDMIGTEALASFRFDDDNEARKLGYIGYKRYIRATVTPANNTGNLFLAGLWVLGRPTSVPTANPPQ</sequence>
<proteinExistence type="predicted"/>
<evidence type="ECO:0000313" key="1">
    <source>
        <dbReference type="EMBL" id="KRQ03084.1"/>
    </source>
</evidence>
<name>A0A0R3D5T8_9BRAD</name>